<evidence type="ECO:0000256" key="1">
    <source>
        <dbReference type="SAM" id="MobiDB-lite"/>
    </source>
</evidence>
<feature type="compositionally biased region" description="Basic and acidic residues" evidence="1">
    <location>
        <begin position="139"/>
        <end position="172"/>
    </location>
</feature>
<feature type="transmembrane region" description="Helical" evidence="2">
    <location>
        <begin position="29"/>
        <end position="47"/>
    </location>
</feature>
<feature type="region of interest" description="Disordered" evidence="1">
    <location>
        <begin position="108"/>
        <end position="196"/>
    </location>
</feature>
<comment type="caution">
    <text evidence="3">The sequence shown here is derived from an EMBL/GenBank/DDBJ whole genome shotgun (WGS) entry which is preliminary data.</text>
</comment>
<keyword evidence="4" id="KW-1185">Reference proteome</keyword>
<keyword evidence="2" id="KW-1133">Transmembrane helix</keyword>
<keyword evidence="2" id="KW-0812">Transmembrane</keyword>
<evidence type="ECO:0000256" key="2">
    <source>
        <dbReference type="SAM" id="Phobius"/>
    </source>
</evidence>
<gene>
    <name evidence="3" type="ORF">SEMRO_1597_G284890.1</name>
</gene>
<name>A0A9N8EUC3_9STRA</name>
<evidence type="ECO:0000313" key="4">
    <source>
        <dbReference type="Proteomes" id="UP001153069"/>
    </source>
</evidence>
<sequence>MGTTTTGNSGGDSDLTRTSRRSKAIQSRWNASFFLMAVAVFLLFKAGEAGQGAVEEPVLAETQSTEPVIMDLLPSMNKKQLSQEEEEAMELQQMVEDVEEYEAALAAEAAKEQAAKEQAAKEQTTNQDKEQTEQVRNNKKQEEWQEARPKARRAAEDKKDDKKEEEKEEFKLPEQIPTIPAASQSDKIKAFKQKTRPKVPYQYQRRAVIDQDPSKKNDRNRIRKELGQKWGTWRLQDPKFKDRPQEDFAKQFPSRDIPWNKFPPSAWQVDQEYLKKFLPEAKALVERSMEAILAEYGWSKFDLPDQTLEERYMGKDEEPHSFRTPIINVTDIRDLRLGNDYGGWISEKYYRGLIRRIMHAIITGDTFTMVMGGHSASAGHGNHFQQSYTLQFFKVLEPVFARLGVKLNTHNVGFGGLGTLQSSMGSKDLYGQEIDMLIWDSQMTEKSNEAYDFFARQAIMAGKRVPVFLNGMPKVLGSLDKAQAAEVGMLGEGKGGVPEIVNAKMAESVPHAARYLRCNGETRGLCREKEYNGTCWIDRDDYTPRTNQQAEPGGRASWHPGFRQHAVRGRLIAFPVLRALLEGLTLWDEATDKKLPVEVWHVDEHYKTLKKNLEEMPESESPCFTWKDVDPKAILCNKVMSAASEMTPRVFPKDTHLRHLIKPALDGSKPEPPGYEYSPPDVFNPTMETPDGEFDYLAVVENGVDYPEFMAFDNSPLPPFALPTGNKVIPLGTKTELKQGKGWGVRAPGNADGCDGSYDGFCNRGQFNPCLLYGHNDNRGGLSFTSFSGWGIFTIPNVKEGLILIRLEWWGYGKEHPETRDWDKENDGDEAYARRLSEEDDLEDDADDASYRYPNDAAYPNETSFAPYLDDGYYVDEVDETFYLDEADTRPFAHWNTTEPERARRLGEPPRQRRLKGNENCNEIKFEVIVNGKKTEYNKAKFHERLKIFQRVVQVIEVLNDPNLTNGVSHDIEIAMRITGCGHTNMWVLSGIYWA</sequence>
<accession>A0A9N8EUC3</accession>
<keyword evidence="2" id="KW-0472">Membrane</keyword>
<evidence type="ECO:0000313" key="3">
    <source>
        <dbReference type="EMBL" id="CAB9524870.1"/>
    </source>
</evidence>
<organism evidence="3 4">
    <name type="scientific">Seminavis robusta</name>
    <dbReference type="NCBI Taxonomy" id="568900"/>
    <lineage>
        <taxon>Eukaryota</taxon>
        <taxon>Sar</taxon>
        <taxon>Stramenopiles</taxon>
        <taxon>Ochrophyta</taxon>
        <taxon>Bacillariophyta</taxon>
        <taxon>Bacillariophyceae</taxon>
        <taxon>Bacillariophycidae</taxon>
        <taxon>Naviculales</taxon>
        <taxon>Naviculaceae</taxon>
        <taxon>Seminavis</taxon>
    </lineage>
</organism>
<dbReference type="AlphaFoldDB" id="A0A9N8EUC3"/>
<feature type="compositionally biased region" description="Basic and acidic residues" evidence="1">
    <location>
        <begin position="109"/>
        <end position="120"/>
    </location>
</feature>
<dbReference type="EMBL" id="CAICTM010001595">
    <property type="protein sequence ID" value="CAB9524870.1"/>
    <property type="molecule type" value="Genomic_DNA"/>
</dbReference>
<reference evidence="3" key="1">
    <citation type="submission" date="2020-06" db="EMBL/GenBank/DDBJ databases">
        <authorList>
            <consortium name="Plant Systems Biology data submission"/>
        </authorList>
    </citation>
    <scope>NUCLEOTIDE SEQUENCE</scope>
    <source>
        <strain evidence="3">D6</strain>
    </source>
</reference>
<proteinExistence type="predicted"/>
<dbReference type="OrthoDB" id="40803at2759"/>
<dbReference type="Proteomes" id="UP001153069">
    <property type="component" value="Unassembled WGS sequence"/>
</dbReference>
<protein>
    <submittedName>
        <fullName evidence="3">Uncharacterized protein</fullName>
    </submittedName>
</protein>